<dbReference type="PANTHER" id="PTHR11817">
    <property type="entry name" value="PYRUVATE KINASE"/>
    <property type="match status" value="1"/>
</dbReference>
<dbReference type="GO" id="GO:0030955">
    <property type="term" value="F:potassium ion binding"/>
    <property type="evidence" value="ECO:0007669"/>
    <property type="project" value="InterPro"/>
</dbReference>
<dbReference type="EMBL" id="HBJA01031713">
    <property type="protein sequence ID" value="CAE0799411.1"/>
    <property type="molecule type" value="Transcribed_RNA"/>
</dbReference>
<dbReference type="AlphaFoldDB" id="A0A7S4CKD8"/>
<sequence length="178" mass="19571">MADVAHEAESLAQNEAIWRYMKDSTPRPVTSTEAMASSAVALSFDDEFGMIVVISETGDTERFVAKYRPRIPVLIVTDQPYIYRQAVFRKGLRPMLVDSFGATLADKGASFMGDLKAMRRKSSMGGQQLKVNTVLQSACREGKELSLVKPGDKVIAIYDSDLSDGVEEATTLRVITVE</sequence>
<dbReference type="SUPFAM" id="SSF52935">
    <property type="entry name" value="PK C-terminal domain-like"/>
    <property type="match status" value="1"/>
</dbReference>
<reference evidence="2" key="1">
    <citation type="submission" date="2021-01" db="EMBL/GenBank/DDBJ databases">
        <authorList>
            <person name="Corre E."/>
            <person name="Pelletier E."/>
            <person name="Niang G."/>
            <person name="Scheremetjew M."/>
            <person name="Finn R."/>
            <person name="Kale V."/>
            <person name="Holt S."/>
            <person name="Cochrane G."/>
            <person name="Meng A."/>
            <person name="Brown T."/>
            <person name="Cohen L."/>
        </authorList>
    </citation>
    <scope>NUCLEOTIDE SEQUENCE</scope>
    <source>
        <strain evidence="2">CCMP1594</strain>
    </source>
</reference>
<dbReference type="Pfam" id="PF02887">
    <property type="entry name" value="PK_C"/>
    <property type="match status" value="1"/>
</dbReference>
<proteinExistence type="predicted"/>
<protein>
    <recommendedName>
        <fullName evidence="1">Pyruvate kinase C-terminal domain-containing protein</fullName>
    </recommendedName>
</protein>
<evidence type="ECO:0000313" key="2">
    <source>
        <dbReference type="EMBL" id="CAE0799411.1"/>
    </source>
</evidence>
<evidence type="ECO:0000259" key="1">
    <source>
        <dbReference type="Pfam" id="PF02887"/>
    </source>
</evidence>
<dbReference type="InterPro" id="IPR015795">
    <property type="entry name" value="Pyrv_Knase_C"/>
</dbReference>
<dbReference type="InterPro" id="IPR036918">
    <property type="entry name" value="Pyrv_Knase_C_sf"/>
</dbReference>
<accession>A0A7S4CKD8</accession>
<organism evidence="2">
    <name type="scientific">Eutreptiella gymnastica</name>
    <dbReference type="NCBI Taxonomy" id="73025"/>
    <lineage>
        <taxon>Eukaryota</taxon>
        <taxon>Discoba</taxon>
        <taxon>Euglenozoa</taxon>
        <taxon>Euglenida</taxon>
        <taxon>Spirocuta</taxon>
        <taxon>Euglenophyceae</taxon>
        <taxon>Eutreptiales</taxon>
        <taxon>Eutreptiaceae</taxon>
        <taxon>Eutreptiella</taxon>
    </lineage>
</organism>
<dbReference type="GO" id="GO:0004743">
    <property type="term" value="F:pyruvate kinase activity"/>
    <property type="evidence" value="ECO:0007669"/>
    <property type="project" value="InterPro"/>
</dbReference>
<dbReference type="Gene3D" id="3.40.1380.20">
    <property type="entry name" value="Pyruvate kinase, C-terminal domain"/>
    <property type="match status" value="1"/>
</dbReference>
<dbReference type="InterPro" id="IPR001697">
    <property type="entry name" value="Pyr_Knase"/>
</dbReference>
<gene>
    <name evidence="2" type="ORF">EGYM00163_LOCUS10532</name>
</gene>
<name>A0A7S4CKD8_9EUGL</name>
<feature type="domain" description="Pyruvate kinase C-terminal" evidence="1">
    <location>
        <begin position="33"/>
        <end position="161"/>
    </location>
</feature>
<dbReference type="GO" id="GO:0000287">
    <property type="term" value="F:magnesium ion binding"/>
    <property type="evidence" value="ECO:0007669"/>
    <property type="project" value="InterPro"/>
</dbReference>